<accession>A0ABZ2M2N6</accession>
<dbReference type="InterPro" id="IPR001962">
    <property type="entry name" value="Asn_synthase"/>
</dbReference>
<dbReference type="EMBL" id="CP089984">
    <property type="protein sequence ID" value="WXB17392.1"/>
    <property type="molecule type" value="Genomic_DNA"/>
</dbReference>
<protein>
    <recommendedName>
        <fullName evidence="2">asparagine synthase (glutamine-hydrolyzing)</fullName>
        <ecNumber evidence="2">6.3.5.4</ecNumber>
    </recommendedName>
</protein>
<comment type="catalytic activity">
    <reaction evidence="3">
        <text>L-aspartate + L-glutamine + ATP + H2O = L-asparagine + L-glutamate + AMP + diphosphate + H(+)</text>
        <dbReference type="Rhea" id="RHEA:12228"/>
        <dbReference type="ChEBI" id="CHEBI:15377"/>
        <dbReference type="ChEBI" id="CHEBI:15378"/>
        <dbReference type="ChEBI" id="CHEBI:29985"/>
        <dbReference type="ChEBI" id="CHEBI:29991"/>
        <dbReference type="ChEBI" id="CHEBI:30616"/>
        <dbReference type="ChEBI" id="CHEBI:33019"/>
        <dbReference type="ChEBI" id="CHEBI:58048"/>
        <dbReference type="ChEBI" id="CHEBI:58359"/>
        <dbReference type="ChEBI" id="CHEBI:456215"/>
        <dbReference type="EC" id="6.3.5.4"/>
    </reaction>
</comment>
<organism evidence="5 6">
    <name type="scientific">Pendulispora albinea</name>
    <dbReference type="NCBI Taxonomy" id="2741071"/>
    <lineage>
        <taxon>Bacteria</taxon>
        <taxon>Pseudomonadati</taxon>
        <taxon>Myxococcota</taxon>
        <taxon>Myxococcia</taxon>
        <taxon>Myxococcales</taxon>
        <taxon>Sorangiineae</taxon>
        <taxon>Pendulisporaceae</taxon>
        <taxon>Pendulispora</taxon>
    </lineage>
</organism>
<dbReference type="InterPro" id="IPR051786">
    <property type="entry name" value="ASN_synthetase/amidase"/>
</dbReference>
<dbReference type="SUPFAM" id="SSF52402">
    <property type="entry name" value="Adenine nucleotide alpha hydrolases-like"/>
    <property type="match status" value="1"/>
</dbReference>
<evidence type="ECO:0000256" key="3">
    <source>
        <dbReference type="ARBA" id="ARBA00048741"/>
    </source>
</evidence>
<dbReference type="RefSeq" id="WP_394827023.1">
    <property type="nucleotide sequence ID" value="NZ_CP089984.1"/>
</dbReference>
<evidence type="ECO:0000256" key="1">
    <source>
        <dbReference type="ARBA" id="ARBA00005187"/>
    </source>
</evidence>
<dbReference type="EC" id="6.3.5.4" evidence="2"/>
<name>A0ABZ2M2N6_9BACT</name>
<reference evidence="5 6" key="1">
    <citation type="submission" date="2021-12" db="EMBL/GenBank/DDBJ databases">
        <title>Discovery of the Pendulisporaceae a myxobacterial family with distinct sporulation behavior and unique specialized metabolism.</title>
        <authorList>
            <person name="Garcia R."/>
            <person name="Popoff A."/>
            <person name="Bader C.D."/>
            <person name="Loehr J."/>
            <person name="Walesch S."/>
            <person name="Walt C."/>
            <person name="Boldt J."/>
            <person name="Bunk B."/>
            <person name="Haeckl F.J.F.P.J."/>
            <person name="Gunesch A.P."/>
            <person name="Birkelbach J."/>
            <person name="Nuebel U."/>
            <person name="Pietschmann T."/>
            <person name="Bach T."/>
            <person name="Mueller R."/>
        </authorList>
    </citation>
    <scope>NUCLEOTIDE SEQUENCE [LARGE SCALE GENOMIC DNA]</scope>
    <source>
        <strain evidence="5 6">MSr11954</strain>
    </source>
</reference>
<gene>
    <name evidence="5" type="ORF">LZC94_08925</name>
</gene>
<proteinExistence type="predicted"/>
<comment type="pathway">
    <text evidence="1">Amino-acid biosynthesis; L-asparagine biosynthesis; L-asparagine from L-aspartate (L-Gln route): step 1/1.</text>
</comment>
<dbReference type="Pfam" id="PF00733">
    <property type="entry name" value="Asn_synthase"/>
    <property type="match status" value="1"/>
</dbReference>
<dbReference type="Proteomes" id="UP001370348">
    <property type="component" value="Chromosome"/>
</dbReference>
<evidence type="ECO:0000256" key="2">
    <source>
        <dbReference type="ARBA" id="ARBA00012737"/>
    </source>
</evidence>
<evidence type="ECO:0000313" key="6">
    <source>
        <dbReference type="Proteomes" id="UP001370348"/>
    </source>
</evidence>
<dbReference type="PANTHER" id="PTHR43284">
    <property type="entry name" value="ASPARAGINE SYNTHETASE (GLUTAMINE-HYDROLYZING)"/>
    <property type="match status" value="1"/>
</dbReference>
<dbReference type="InterPro" id="IPR014729">
    <property type="entry name" value="Rossmann-like_a/b/a_fold"/>
</dbReference>
<dbReference type="Gene3D" id="3.40.50.620">
    <property type="entry name" value="HUPs"/>
    <property type="match status" value="1"/>
</dbReference>
<keyword evidence="6" id="KW-1185">Reference proteome</keyword>
<evidence type="ECO:0000259" key="4">
    <source>
        <dbReference type="Pfam" id="PF00733"/>
    </source>
</evidence>
<evidence type="ECO:0000313" key="5">
    <source>
        <dbReference type="EMBL" id="WXB17392.1"/>
    </source>
</evidence>
<dbReference type="PANTHER" id="PTHR43284:SF1">
    <property type="entry name" value="ASPARAGINE SYNTHETASE"/>
    <property type="match status" value="1"/>
</dbReference>
<feature type="domain" description="Asparagine synthetase" evidence="4">
    <location>
        <begin position="105"/>
        <end position="480"/>
    </location>
</feature>
<sequence>MLTRRALAGPIFYAVEDGSVVVSSKLAPLVAALRRRPIISSRYLAWLLATEAPEDLASTTYEGVYRVPTHHVVHVWPDGRRQSALCTHAVSPADGITATEAAREIRARVMRVVSRHLSGRRRVAILAGGGVDSSAVLASAVAFARGARGPEIEAIALHFRGPGDDRPYMRELCRALGIVPTQVSPSAGGSLVRRMMVLDGEPATSPNTACEGAVLLTALQHGAEIAIGGVGGDDLFMGKPESLATWATEGAPHRAIRAAIRLRVDWRDPGLAQAWHFVVRPLLVRHVPHAVRKLRRRLRSRSNFPWARGEFRFCVDRDRDPLLTPPDSASARYTRFVTFPYLMGIVDARAQAAADLGIERVDPLLDDELVEFVASLPPHLLLHGGRTRGLFREAMEGLVPDAVRLRVDKAYFEPAMAATVDAGGGFRALDDLAMVRNLERLGFVDAKAFRRAFDALARDPEGRGEDWINVWPTLSVEAFLAGQP</sequence>